<evidence type="ECO:0000256" key="1">
    <source>
        <dbReference type="ARBA" id="ARBA00022679"/>
    </source>
</evidence>
<accession>A0A2M8PGX1</accession>
<evidence type="ECO:0000259" key="3">
    <source>
        <dbReference type="Pfam" id="PF13439"/>
    </source>
</evidence>
<feature type="domain" description="Glycosyl transferase family 1" evidence="2">
    <location>
        <begin position="191"/>
        <end position="276"/>
    </location>
</feature>
<dbReference type="EMBL" id="PGTM01000030">
    <property type="protein sequence ID" value="PJF36792.1"/>
    <property type="molecule type" value="Genomic_DNA"/>
</dbReference>
<feature type="non-terminal residue" evidence="4">
    <location>
        <position position="277"/>
    </location>
</feature>
<keyword evidence="1 4" id="KW-0808">Transferase</keyword>
<dbReference type="PANTHER" id="PTHR46401:SF2">
    <property type="entry name" value="GLYCOSYLTRANSFERASE WBBK-RELATED"/>
    <property type="match status" value="1"/>
</dbReference>
<proteinExistence type="predicted"/>
<dbReference type="InterPro" id="IPR028098">
    <property type="entry name" value="Glyco_trans_4-like_N"/>
</dbReference>
<dbReference type="PANTHER" id="PTHR46401">
    <property type="entry name" value="GLYCOSYLTRANSFERASE WBBK-RELATED"/>
    <property type="match status" value="1"/>
</dbReference>
<dbReference type="InterPro" id="IPR001296">
    <property type="entry name" value="Glyco_trans_1"/>
</dbReference>
<feature type="domain" description="Glycosyltransferase subfamily 4-like N-terminal" evidence="3">
    <location>
        <begin position="15"/>
        <end position="176"/>
    </location>
</feature>
<sequence length="277" mass="29880">MPIGIDYTPAYEQSGGIGRYVRELVAALAACDSEQAYRLFVAGASEATLPSAPAANFCYYPTRLSPLTLARLWHRARLPLTIELFIGKVQLFHATDFTLPPSLPRTRTLLTVHDLSFARLPSAAAPRLKAYLESVVPRSARRADHILADSAATKADLIDLYRISEAKITVLYSGVSSAFKPVHEPAVQAAVRAKYGIGAQPYVLAVGTLQPRKNYERLMQAFAALPAAWSSLKLVIVGGRGWLDAPIHAQARALGERVVLAGFAAEADLPALYSGAL</sequence>
<dbReference type="CDD" id="cd03809">
    <property type="entry name" value="GT4_MtfB-like"/>
    <property type="match status" value="1"/>
</dbReference>
<dbReference type="AlphaFoldDB" id="A0A2M8PGX1"/>
<dbReference type="Proteomes" id="UP000229681">
    <property type="component" value="Unassembled WGS sequence"/>
</dbReference>
<dbReference type="GO" id="GO:0016757">
    <property type="term" value="F:glycosyltransferase activity"/>
    <property type="evidence" value="ECO:0007669"/>
    <property type="project" value="InterPro"/>
</dbReference>
<name>A0A2M8PGX1_9CHLR</name>
<dbReference type="Pfam" id="PF00534">
    <property type="entry name" value="Glycos_transf_1"/>
    <property type="match status" value="1"/>
</dbReference>
<dbReference type="GO" id="GO:0009103">
    <property type="term" value="P:lipopolysaccharide biosynthetic process"/>
    <property type="evidence" value="ECO:0007669"/>
    <property type="project" value="TreeGrafter"/>
</dbReference>
<evidence type="ECO:0000313" key="5">
    <source>
        <dbReference type="Proteomes" id="UP000229681"/>
    </source>
</evidence>
<dbReference type="SUPFAM" id="SSF53756">
    <property type="entry name" value="UDP-Glycosyltransferase/glycogen phosphorylase"/>
    <property type="match status" value="1"/>
</dbReference>
<organism evidence="4 5">
    <name type="scientific">Candidatus Thermofonsia Clade 1 bacterium</name>
    <dbReference type="NCBI Taxonomy" id="2364210"/>
    <lineage>
        <taxon>Bacteria</taxon>
        <taxon>Bacillati</taxon>
        <taxon>Chloroflexota</taxon>
        <taxon>Candidatus Thermofontia</taxon>
        <taxon>Candidatus Thermofonsia Clade 1</taxon>
    </lineage>
</organism>
<comment type="caution">
    <text evidence="4">The sequence shown here is derived from an EMBL/GenBank/DDBJ whole genome shotgun (WGS) entry which is preliminary data.</text>
</comment>
<evidence type="ECO:0000259" key="2">
    <source>
        <dbReference type="Pfam" id="PF00534"/>
    </source>
</evidence>
<dbReference type="Pfam" id="PF13439">
    <property type="entry name" value="Glyco_transf_4"/>
    <property type="match status" value="1"/>
</dbReference>
<evidence type="ECO:0000313" key="4">
    <source>
        <dbReference type="EMBL" id="PJF36792.1"/>
    </source>
</evidence>
<reference evidence="4 5" key="1">
    <citation type="submission" date="2017-11" db="EMBL/GenBank/DDBJ databases">
        <title>Evolution of Phototrophy in the Chloroflexi Phylum Driven by Horizontal Gene Transfer.</title>
        <authorList>
            <person name="Ward L.M."/>
            <person name="Hemp J."/>
            <person name="Shih P.M."/>
            <person name="Mcglynn S.E."/>
            <person name="Fischer W."/>
        </authorList>
    </citation>
    <scope>NUCLEOTIDE SEQUENCE [LARGE SCALE GENOMIC DNA]</scope>
    <source>
        <strain evidence="4">JP3_13</strain>
    </source>
</reference>
<dbReference type="Gene3D" id="3.40.50.2000">
    <property type="entry name" value="Glycogen Phosphorylase B"/>
    <property type="match status" value="2"/>
</dbReference>
<protein>
    <submittedName>
        <fullName evidence="4">Glycosyltransferase family 1 protein</fullName>
    </submittedName>
</protein>
<gene>
    <name evidence="4" type="ORF">CUN49_03540</name>
</gene>